<dbReference type="Proteomes" id="UP000218890">
    <property type="component" value="Chromosome"/>
</dbReference>
<feature type="transmembrane region" description="Helical" evidence="1">
    <location>
        <begin position="108"/>
        <end position="128"/>
    </location>
</feature>
<keyword evidence="1" id="KW-1133">Transmembrane helix</keyword>
<reference evidence="2" key="1">
    <citation type="submission" date="2016-02" db="EMBL/GenBank/DDBJ databases">
        <title>Halorhodospira halochloris DSM-1059 complete genome, version 2.</title>
        <authorList>
            <person name="Tsukatani Y."/>
        </authorList>
    </citation>
    <scope>NUCLEOTIDE SEQUENCE</scope>
    <source>
        <strain evidence="2">DSM 1059</strain>
    </source>
</reference>
<dbReference type="EMBL" id="AP017372">
    <property type="protein sequence ID" value="BAU58601.1"/>
    <property type="molecule type" value="Genomic_DNA"/>
</dbReference>
<protein>
    <recommendedName>
        <fullName evidence="4">Permease</fullName>
    </recommendedName>
</protein>
<dbReference type="KEGG" id="hhk:HH1059_19120"/>
<gene>
    <name evidence="2" type="ORF">HH1059_19120</name>
</gene>
<keyword evidence="1" id="KW-0472">Membrane</keyword>
<keyword evidence="1" id="KW-0812">Transmembrane</keyword>
<feature type="transmembrane region" description="Helical" evidence="1">
    <location>
        <begin position="77"/>
        <end position="102"/>
    </location>
</feature>
<evidence type="ECO:0000313" key="3">
    <source>
        <dbReference type="Proteomes" id="UP000218890"/>
    </source>
</evidence>
<organism evidence="2 3">
    <name type="scientific">Halorhodospira halochloris</name>
    <name type="common">Ectothiorhodospira halochloris</name>
    <dbReference type="NCBI Taxonomy" id="1052"/>
    <lineage>
        <taxon>Bacteria</taxon>
        <taxon>Pseudomonadati</taxon>
        <taxon>Pseudomonadota</taxon>
        <taxon>Gammaproteobacteria</taxon>
        <taxon>Chromatiales</taxon>
        <taxon>Ectothiorhodospiraceae</taxon>
        <taxon>Halorhodospira</taxon>
    </lineage>
</organism>
<feature type="transmembrane region" description="Helical" evidence="1">
    <location>
        <begin position="140"/>
        <end position="158"/>
    </location>
</feature>
<evidence type="ECO:0008006" key="4">
    <source>
        <dbReference type="Google" id="ProtNLM"/>
    </source>
</evidence>
<keyword evidence="3" id="KW-1185">Reference proteome</keyword>
<accession>A0A120N029</accession>
<sequence>MVVAFVFVLTVLTILVLIAQARPERPHRVAIKQGWEQLQPLLVRLPLALIAAAFIAQLLPEQAIADVFGEGSGWHGILAASLLGGLLPGGPMVAFPLIIIFLDAGAGTAQIISLLTSWSLLGLNRMAVYEIPMLGTRFTLARVITALPLPVAAGYWAGSISNWLQ</sequence>
<name>A0A120N029_HALHR</name>
<dbReference type="RefSeq" id="WP_096409942.1">
    <property type="nucleotide sequence ID" value="NZ_AP017372.2"/>
</dbReference>
<feature type="transmembrane region" description="Helical" evidence="1">
    <location>
        <begin position="45"/>
        <end position="65"/>
    </location>
</feature>
<dbReference type="OrthoDB" id="5797386at2"/>
<dbReference type="AlphaFoldDB" id="A0A120N029"/>
<evidence type="ECO:0000313" key="2">
    <source>
        <dbReference type="EMBL" id="BAU58601.1"/>
    </source>
</evidence>
<proteinExistence type="predicted"/>
<evidence type="ECO:0000256" key="1">
    <source>
        <dbReference type="SAM" id="Phobius"/>
    </source>
</evidence>